<dbReference type="InterPro" id="IPR019270">
    <property type="entry name" value="DUF2283"/>
</dbReference>
<dbReference type="Proteomes" id="UP000287394">
    <property type="component" value="Chromosome"/>
</dbReference>
<protein>
    <submittedName>
        <fullName evidence="1">Uncharacterized protein</fullName>
    </submittedName>
</protein>
<evidence type="ECO:0000313" key="2">
    <source>
        <dbReference type="Proteomes" id="UP000287394"/>
    </source>
</evidence>
<dbReference type="AlphaFoldDB" id="A0A402D1D2"/>
<dbReference type="EMBL" id="AP025739">
    <property type="protein sequence ID" value="BDI28595.1"/>
    <property type="molecule type" value="Genomic_DNA"/>
</dbReference>
<dbReference type="Pfam" id="PF10049">
    <property type="entry name" value="DUF2283"/>
    <property type="match status" value="1"/>
</dbReference>
<organism evidence="1 2">
    <name type="scientific">Capsulimonas corticalis</name>
    <dbReference type="NCBI Taxonomy" id="2219043"/>
    <lineage>
        <taxon>Bacteria</taxon>
        <taxon>Bacillati</taxon>
        <taxon>Armatimonadota</taxon>
        <taxon>Armatimonadia</taxon>
        <taxon>Capsulimonadales</taxon>
        <taxon>Capsulimonadaceae</taxon>
        <taxon>Capsulimonas</taxon>
    </lineage>
</organism>
<gene>
    <name evidence="1" type="ORF">CCAX7_006460</name>
</gene>
<proteinExistence type="predicted"/>
<dbReference type="OrthoDB" id="9799670at2"/>
<dbReference type="RefSeq" id="WP_119323359.1">
    <property type="nucleotide sequence ID" value="NZ_AP025739.1"/>
</dbReference>
<name>A0A402D1D2_9BACT</name>
<evidence type="ECO:0000313" key="1">
    <source>
        <dbReference type="EMBL" id="BDI28595.1"/>
    </source>
</evidence>
<dbReference type="KEGG" id="ccot:CCAX7_006460"/>
<reference evidence="1 2" key="1">
    <citation type="journal article" date="2019" name="Int. J. Syst. Evol. Microbiol.">
        <title>Capsulimonas corticalis gen. nov., sp. nov., an aerobic capsulated bacterium, of a novel bacterial order, Capsulimonadales ord. nov., of the class Armatimonadia of the phylum Armatimonadetes.</title>
        <authorList>
            <person name="Li J."/>
            <person name="Kudo C."/>
            <person name="Tonouchi A."/>
        </authorList>
    </citation>
    <scope>NUCLEOTIDE SEQUENCE [LARGE SCALE GENOMIC DNA]</scope>
    <source>
        <strain evidence="1 2">AX-7</strain>
    </source>
</reference>
<keyword evidence="2" id="KW-1185">Reference proteome</keyword>
<accession>A0A402D1D2</accession>
<sequence>MKVTYNPDEDKLRILFCNAPIQESEAHRAGLILDYDQNGRIVGLELSGASAHISRPHTVDFAERSPEGDLTASR</sequence>